<comment type="caution">
    <text evidence="2">The sequence shown here is derived from an EMBL/GenBank/DDBJ whole genome shotgun (WGS) entry which is preliminary data.</text>
</comment>
<protein>
    <submittedName>
        <fullName evidence="2">Uncharacterized protein</fullName>
    </submittedName>
</protein>
<dbReference type="Proteomes" id="UP000257109">
    <property type="component" value="Unassembled WGS sequence"/>
</dbReference>
<feature type="non-terminal residue" evidence="2">
    <location>
        <position position="1"/>
    </location>
</feature>
<evidence type="ECO:0000256" key="1">
    <source>
        <dbReference type="SAM" id="MobiDB-lite"/>
    </source>
</evidence>
<proteinExistence type="predicted"/>
<feature type="region of interest" description="Disordered" evidence="1">
    <location>
        <begin position="74"/>
        <end position="94"/>
    </location>
</feature>
<keyword evidence="3" id="KW-1185">Reference proteome</keyword>
<evidence type="ECO:0000313" key="3">
    <source>
        <dbReference type="Proteomes" id="UP000257109"/>
    </source>
</evidence>
<organism evidence="2 3">
    <name type="scientific">Mucuna pruriens</name>
    <name type="common">Velvet bean</name>
    <name type="synonym">Dolichos pruriens</name>
    <dbReference type="NCBI Taxonomy" id="157652"/>
    <lineage>
        <taxon>Eukaryota</taxon>
        <taxon>Viridiplantae</taxon>
        <taxon>Streptophyta</taxon>
        <taxon>Embryophyta</taxon>
        <taxon>Tracheophyta</taxon>
        <taxon>Spermatophyta</taxon>
        <taxon>Magnoliopsida</taxon>
        <taxon>eudicotyledons</taxon>
        <taxon>Gunneridae</taxon>
        <taxon>Pentapetalae</taxon>
        <taxon>rosids</taxon>
        <taxon>fabids</taxon>
        <taxon>Fabales</taxon>
        <taxon>Fabaceae</taxon>
        <taxon>Papilionoideae</taxon>
        <taxon>50 kb inversion clade</taxon>
        <taxon>NPAAA clade</taxon>
        <taxon>indigoferoid/millettioid clade</taxon>
        <taxon>Phaseoleae</taxon>
        <taxon>Mucuna</taxon>
    </lineage>
</organism>
<name>A0A371FKM1_MUCPR</name>
<sequence>MGQGYVRLERKDPPRHIIKRQDEMKRKDLKLINNFKTILETILKNDTPKQIWEFVTRYFSKIILMANKIVGTKVTHEERHGESGREHEKTTYRVGRDDQSYNKTIDKQANFVGFDETKEILLMSYVEMHDSNKSDVWFLDSSCNNHMCGKCEIVFDSFNHIDVRFVNQNGIKKGSVSSSNTTRLSSSLALLIHSSQLRRSQYLVA</sequence>
<evidence type="ECO:0000313" key="2">
    <source>
        <dbReference type="EMBL" id="RDX78859.1"/>
    </source>
</evidence>
<gene>
    <name evidence="2" type="ORF">CR513_40800</name>
</gene>
<accession>A0A371FKM1</accession>
<dbReference type="EMBL" id="QJKJ01008724">
    <property type="protein sequence ID" value="RDX78859.1"/>
    <property type="molecule type" value="Genomic_DNA"/>
</dbReference>
<reference evidence="2" key="1">
    <citation type="submission" date="2018-05" db="EMBL/GenBank/DDBJ databases">
        <title>Draft genome of Mucuna pruriens seed.</title>
        <authorList>
            <person name="Nnadi N.E."/>
            <person name="Vos R."/>
            <person name="Hasami M.H."/>
            <person name="Devisetty U.K."/>
            <person name="Aguiy J.C."/>
        </authorList>
    </citation>
    <scope>NUCLEOTIDE SEQUENCE [LARGE SCALE GENOMIC DNA]</scope>
    <source>
        <strain evidence="2">JCA_2017</strain>
    </source>
</reference>
<dbReference type="AlphaFoldDB" id="A0A371FKM1"/>